<protein>
    <submittedName>
        <fullName evidence="1">Uncharacterized protein</fullName>
    </submittedName>
</protein>
<dbReference type="AlphaFoldDB" id="A0A2G7FRE8"/>
<reference evidence="1 2" key="1">
    <citation type="submission" date="2017-05" db="EMBL/GenBank/DDBJ databases">
        <title>Genome sequence for an aflatoxigenic pathogen of Argentinian peanut, Aspergillus arachidicola.</title>
        <authorList>
            <person name="Moore G."/>
            <person name="Beltz S.B."/>
            <person name="Mack B.M."/>
        </authorList>
    </citation>
    <scope>NUCLEOTIDE SEQUENCE [LARGE SCALE GENOMIC DNA]</scope>
    <source>
        <strain evidence="1 2">CBS 117610</strain>
    </source>
</reference>
<gene>
    <name evidence="1" type="ORF">AARAC_003115</name>
</gene>
<sequence length="221" mass="24129">MGTLAVVQHPRIRSINDGRLQKDDATETPHFCRLRLQIPSIGIIPHPTPVTMTSEIIPYYIGPTKKIPNSPKPLLLYKNCFLRDGQVDLTSHTRPSSKMAGKFNGPGIIGWGVADLDDDLQKNTYGTAYESGGVQMGANTGGGAHYIESEDPRKTIANLELSGFMMMGAYPWGYTWSWSAGIGENGDDFGSMWKVNNANLDPVLGHTGGINNYWKTSNASL</sequence>
<accession>A0A2G7FRE8</accession>
<name>A0A2G7FRE8_9EURO</name>
<proteinExistence type="predicted"/>
<dbReference type="Proteomes" id="UP000231358">
    <property type="component" value="Unassembled WGS sequence"/>
</dbReference>
<evidence type="ECO:0000313" key="1">
    <source>
        <dbReference type="EMBL" id="PIG82845.1"/>
    </source>
</evidence>
<evidence type="ECO:0000313" key="2">
    <source>
        <dbReference type="Proteomes" id="UP000231358"/>
    </source>
</evidence>
<organism evidence="1 2">
    <name type="scientific">Aspergillus arachidicola</name>
    <dbReference type="NCBI Taxonomy" id="656916"/>
    <lineage>
        <taxon>Eukaryota</taxon>
        <taxon>Fungi</taxon>
        <taxon>Dikarya</taxon>
        <taxon>Ascomycota</taxon>
        <taxon>Pezizomycotina</taxon>
        <taxon>Eurotiomycetes</taxon>
        <taxon>Eurotiomycetidae</taxon>
        <taxon>Eurotiales</taxon>
        <taxon>Aspergillaceae</taxon>
        <taxon>Aspergillus</taxon>
        <taxon>Aspergillus subgen. Circumdati</taxon>
    </lineage>
</organism>
<dbReference type="EMBL" id="NEXV01000490">
    <property type="protein sequence ID" value="PIG82845.1"/>
    <property type="molecule type" value="Genomic_DNA"/>
</dbReference>
<comment type="caution">
    <text evidence="1">The sequence shown here is derived from an EMBL/GenBank/DDBJ whole genome shotgun (WGS) entry which is preliminary data.</text>
</comment>
<keyword evidence="2" id="KW-1185">Reference proteome</keyword>